<evidence type="ECO:0000259" key="9">
    <source>
        <dbReference type="PROSITE" id="PS50885"/>
    </source>
</evidence>
<evidence type="ECO:0000256" key="6">
    <source>
        <dbReference type="PROSITE-ProRule" id="PRU00284"/>
    </source>
</evidence>
<gene>
    <name evidence="10" type="ORF">ACFFK0_01165</name>
</gene>
<dbReference type="PROSITE" id="PS50885">
    <property type="entry name" value="HAMP"/>
    <property type="match status" value="1"/>
</dbReference>
<dbReference type="PRINTS" id="PR00260">
    <property type="entry name" value="CHEMTRNSDUCR"/>
</dbReference>
<dbReference type="PANTHER" id="PTHR32089:SF112">
    <property type="entry name" value="LYSOZYME-LIKE PROTEIN-RELATED"/>
    <property type="match status" value="1"/>
</dbReference>
<dbReference type="Pfam" id="PF00672">
    <property type="entry name" value="HAMP"/>
    <property type="match status" value="1"/>
</dbReference>
<protein>
    <submittedName>
        <fullName evidence="10">Methyl-accepting chemotaxis protein</fullName>
    </submittedName>
</protein>
<reference evidence="10 11" key="1">
    <citation type="submission" date="2024-09" db="EMBL/GenBank/DDBJ databases">
        <authorList>
            <person name="Sun Q."/>
            <person name="Mori K."/>
        </authorList>
    </citation>
    <scope>NUCLEOTIDE SEQUENCE [LARGE SCALE GENOMIC DNA]</scope>
    <source>
        <strain evidence="10 11">CCM 7759</strain>
    </source>
</reference>
<evidence type="ECO:0000256" key="1">
    <source>
        <dbReference type="ARBA" id="ARBA00004236"/>
    </source>
</evidence>
<keyword evidence="3 7" id="KW-0472">Membrane</keyword>
<dbReference type="Pfam" id="PF00015">
    <property type="entry name" value="MCPsignal"/>
    <property type="match status" value="1"/>
</dbReference>
<dbReference type="InterPro" id="IPR004089">
    <property type="entry name" value="MCPsignal_dom"/>
</dbReference>
<evidence type="ECO:0000256" key="4">
    <source>
        <dbReference type="ARBA" id="ARBA00023224"/>
    </source>
</evidence>
<evidence type="ECO:0000256" key="7">
    <source>
        <dbReference type="SAM" id="Phobius"/>
    </source>
</evidence>
<dbReference type="Gene3D" id="6.10.340.10">
    <property type="match status" value="1"/>
</dbReference>
<dbReference type="SMART" id="SM00304">
    <property type="entry name" value="HAMP"/>
    <property type="match status" value="1"/>
</dbReference>
<dbReference type="SUPFAM" id="SSF58104">
    <property type="entry name" value="Methyl-accepting chemotaxis protein (MCP) signaling domain"/>
    <property type="match status" value="1"/>
</dbReference>
<dbReference type="InterPro" id="IPR004090">
    <property type="entry name" value="Chemotax_Me-accpt_rcpt"/>
</dbReference>
<feature type="transmembrane region" description="Helical" evidence="7">
    <location>
        <begin position="190"/>
        <end position="207"/>
    </location>
</feature>
<dbReference type="Proteomes" id="UP001589776">
    <property type="component" value="Unassembled WGS sequence"/>
</dbReference>
<evidence type="ECO:0000256" key="2">
    <source>
        <dbReference type="ARBA" id="ARBA00022475"/>
    </source>
</evidence>
<sequence length="566" mass="60410">MKLTIGKKLGAGFIVILLLLLSMGAISTTKLIAMGDKAKEIEAVHLHSVQLLGQIKASIVNIERLTLRYVLERDTTERSALETQINNSIEALRSEKSQYAQLIKTDADKAAFTALEQSGEQMKTYTSALLQSVKSGDAAAVEKTANEMKTPFNEAIRIVDQLTDSSRAASDQALSESLQLYETGRETVDTISILALILAALLSWIMTRMMTKPIVRMSSAAKKIAAGDLTSEDIHVGSTDELGELAEAFNQMNANLRTLIRKVGSGAEQVAASAEELTATTEQIRTASEQIAAAVEKVAHGSGQQALSIHESNASFQEMASGMKQIAVHVESVNSAVIHASAIASEGNATVQSTVDQMNSIHTTVAGLARSVHSLRERSANIGQIVEVITGIARQTNLLSLNAAIEAARVGDSGSGFAVVAKEVRKLAEQSAQSAEQIAELIGAIQEETRQVAALMETGTHEVSEGIEAVHLAGESFRQIQKSVNEVAVQIQEVSAATEQITASTEQVAYSFSLIADITEQTTEGTDRVKASVDAQVASMLEISVFSAALSQMSEDLQNLIMKFKV</sequence>
<dbReference type="PROSITE" id="PS50111">
    <property type="entry name" value="CHEMOTAXIS_TRANSDUC_2"/>
    <property type="match status" value="1"/>
</dbReference>
<comment type="similarity">
    <text evidence="5">Belongs to the methyl-accepting chemotaxis (MCP) protein family.</text>
</comment>
<evidence type="ECO:0000313" key="10">
    <source>
        <dbReference type="EMBL" id="MFC0211066.1"/>
    </source>
</evidence>
<evidence type="ECO:0000259" key="8">
    <source>
        <dbReference type="PROSITE" id="PS50111"/>
    </source>
</evidence>
<comment type="caution">
    <text evidence="10">The sequence shown here is derived from an EMBL/GenBank/DDBJ whole genome shotgun (WGS) entry which is preliminary data.</text>
</comment>
<comment type="subcellular location">
    <subcellularLocation>
        <location evidence="1">Cell membrane</location>
    </subcellularLocation>
</comment>
<keyword evidence="7" id="KW-0812">Transmembrane</keyword>
<keyword evidence="11" id="KW-1185">Reference proteome</keyword>
<evidence type="ECO:0000256" key="3">
    <source>
        <dbReference type="ARBA" id="ARBA00023136"/>
    </source>
</evidence>
<name>A0ABV6DEK9_9BACL</name>
<dbReference type="EMBL" id="JBHLWN010000008">
    <property type="protein sequence ID" value="MFC0211066.1"/>
    <property type="molecule type" value="Genomic_DNA"/>
</dbReference>
<proteinExistence type="inferred from homology"/>
<dbReference type="InterPro" id="IPR003660">
    <property type="entry name" value="HAMP_dom"/>
</dbReference>
<keyword evidence="4 6" id="KW-0807">Transducer</keyword>
<feature type="domain" description="Methyl-accepting transducer" evidence="8">
    <location>
        <begin position="280"/>
        <end position="516"/>
    </location>
</feature>
<evidence type="ECO:0000313" key="11">
    <source>
        <dbReference type="Proteomes" id="UP001589776"/>
    </source>
</evidence>
<dbReference type="InterPro" id="IPR024478">
    <property type="entry name" value="HlyB_4HB_MCP"/>
</dbReference>
<dbReference type="SMART" id="SM00283">
    <property type="entry name" value="MA"/>
    <property type="match status" value="1"/>
</dbReference>
<evidence type="ECO:0000256" key="5">
    <source>
        <dbReference type="ARBA" id="ARBA00029447"/>
    </source>
</evidence>
<organism evidence="10 11">
    <name type="scientific">Paenibacillus chartarius</name>
    <dbReference type="NCBI Taxonomy" id="747481"/>
    <lineage>
        <taxon>Bacteria</taxon>
        <taxon>Bacillati</taxon>
        <taxon>Bacillota</taxon>
        <taxon>Bacilli</taxon>
        <taxon>Bacillales</taxon>
        <taxon>Paenibacillaceae</taxon>
        <taxon>Paenibacillus</taxon>
    </lineage>
</organism>
<feature type="domain" description="HAMP" evidence="9">
    <location>
        <begin position="208"/>
        <end position="261"/>
    </location>
</feature>
<dbReference type="CDD" id="cd06225">
    <property type="entry name" value="HAMP"/>
    <property type="match status" value="1"/>
</dbReference>
<accession>A0ABV6DEK9</accession>
<keyword evidence="2" id="KW-1003">Cell membrane</keyword>
<dbReference type="Pfam" id="PF12729">
    <property type="entry name" value="4HB_MCP_1"/>
    <property type="match status" value="1"/>
</dbReference>
<dbReference type="CDD" id="cd11386">
    <property type="entry name" value="MCP_signal"/>
    <property type="match status" value="1"/>
</dbReference>
<dbReference type="Gene3D" id="1.10.287.950">
    <property type="entry name" value="Methyl-accepting chemotaxis protein"/>
    <property type="match status" value="1"/>
</dbReference>
<dbReference type="RefSeq" id="WP_377467791.1">
    <property type="nucleotide sequence ID" value="NZ_JBHLWN010000008.1"/>
</dbReference>
<keyword evidence="7" id="KW-1133">Transmembrane helix</keyword>
<dbReference type="PANTHER" id="PTHR32089">
    <property type="entry name" value="METHYL-ACCEPTING CHEMOTAXIS PROTEIN MCPB"/>
    <property type="match status" value="1"/>
</dbReference>